<accession>A0A6L6WP96</accession>
<protein>
    <submittedName>
        <fullName evidence="3">Uncharacterized protein</fullName>
    </submittedName>
</protein>
<dbReference type="InterPro" id="IPR015797">
    <property type="entry name" value="NUDIX_hydrolase-like_dom_sf"/>
</dbReference>
<dbReference type="AlphaFoldDB" id="A0A6L6WP96"/>
<comment type="cofactor">
    <cofactor evidence="1">
        <name>Mg(2+)</name>
        <dbReference type="ChEBI" id="CHEBI:18420"/>
    </cofactor>
</comment>
<evidence type="ECO:0000256" key="1">
    <source>
        <dbReference type="ARBA" id="ARBA00001946"/>
    </source>
</evidence>
<comment type="caution">
    <text evidence="3">The sequence shown here is derived from an EMBL/GenBank/DDBJ whole genome shotgun (WGS) entry which is preliminary data.</text>
</comment>
<organism evidence="3 4">
    <name type="scientific">Streptomyces typhae</name>
    <dbReference type="NCBI Taxonomy" id="2681492"/>
    <lineage>
        <taxon>Bacteria</taxon>
        <taxon>Bacillati</taxon>
        <taxon>Actinomycetota</taxon>
        <taxon>Actinomycetes</taxon>
        <taxon>Kitasatosporales</taxon>
        <taxon>Streptomycetaceae</taxon>
        <taxon>Streptomyces</taxon>
    </lineage>
</organism>
<gene>
    <name evidence="3" type="ORF">GPA10_04480</name>
</gene>
<keyword evidence="2" id="KW-0378">Hydrolase</keyword>
<evidence type="ECO:0000313" key="4">
    <source>
        <dbReference type="Proteomes" id="UP000483802"/>
    </source>
</evidence>
<reference evidence="3 4" key="1">
    <citation type="submission" date="2019-11" db="EMBL/GenBank/DDBJ databases">
        <title>Streptomyces typhae sp. nov., a novel endophytic actinomycete isolated from the root of cattail pollen (Typha angustifolia L.).</title>
        <authorList>
            <person name="Peng C."/>
        </authorList>
    </citation>
    <scope>NUCLEOTIDE SEQUENCE [LARGE SCALE GENOMIC DNA]</scope>
    <source>
        <strain evidence="4">p1417</strain>
    </source>
</reference>
<keyword evidence="4" id="KW-1185">Reference proteome</keyword>
<dbReference type="PANTHER" id="PTHR43046">
    <property type="entry name" value="GDP-MANNOSE MANNOSYL HYDROLASE"/>
    <property type="match status" value="1"/>
</dbReference>
<sequence>MHKDVQEPPRREIGASALILNDAGDVLLVESRGEDEMILPGGSAMQNEPPHMAMTRKVRDLTGLEVTPARLLVIDVYPGNLHGDEWESVNFVFYCGTVNFNDPHMTDAKIDHLWAERSKLTGHTLREQYRRIRQSLLILEQGNPIQYMLHGHRVDVRVDGAERPIS</sequence>
<dbReference type="Gene3D" id="3.90.79.10">
    <property type="entry name" value="Nucleoside Triphosphate Pyrophosphohydrolase"/>
    <property type="match status" value="1"/>
</dbReference>
<dbReference type="SUPFAM" id="SSF55811">
    <property type="entry name" value="Nudix"/>
    <property type="match status" value="1"/>
</dbReference>
<dbReference type="GO" id="GO:0016787">
    <property type="term" value="F:hydrolase activity"/>
    <property type="evidence" value="ECO:0007669"/>
    <property type="project" value="UniProtKB-KW"/>
</dbReference>
<dbReference type="PANTHER" id="PTHR43046:SF14">
    <property type="entry name" value="MUTT_NUDIX FAMILY PROTEIN"/>
    <property type="match status" value="1"/>
</dbReference>
<proteinExistence type="predicted"/>
<dbReference type="Proteomes" id="UP000483802">
    <property type="component" value="Unassembled WGS sequence"/>
</dbReference>
<name>A0A6L6WP96_9ACTN</name>
<dbReference type="RefSeq" id="WP_157164334.1">
    <property type="nucleotide sequence ID" value="NZ_WPNZ01000002.1"/>
</dbReference>
<evidence type="ECO:0000256" key="2">
    <source>
        <dbReference type="ARBA" id="ARBA00022801"/>
    </source>
</evidence>
<dbReference type="EMBL" id="WPNZ01000002">
    <property type="protein sequence ID" value="MVO84042.1"/>
    <property type="molecule type" value="Genomic_DNA"/>
</dbReference>
<evidence type="ECO:0000313" key="3">
    <source>
        <dbReference type="EMBL" id="MVO84042.1"/>
    </source>
</evidence>